<dbReference type="Proteomes" id="UP001166093">
    <property type="component" value="Unassembled WGS sequence"/>
</dbReference>
<feature type="non-terminal residue" evidence="4">
    <location>
        <position position="1"/>
    </location>
</feature>
<dbReference type="Pfam" id="PF23278">
    <property type="entry name" value="Piwi_N"/>
    <property type="match status" value="1"/>
</dbReference>
<comment type="caution">
    <text evidence="4">The sequence shown here is derived from an EMBL/GenBank/DDBJ whole genome shotgun (WGS) entry which is preliminary data.</text>
</comment>
<reference evidence="4" key="1">
    <citation type="journal article" date="2021" name="Cell">
        <title>Tracing the genetic footprints of vertebrate landing in non-teleost ray-finned fishes.</title>
        <authorList>
            <person name="Bi X."/>
            <person name="Wang K."/>
            <person name="Yang L."/>
            <person name="Pan H."/>
            <person name="Jiang H."/>
            <person name="Wei Q."/>
            <person name="Fang M."/>
            <person name="Yu H."/>
            <person name="Zhu C."/>
            <person name="Cai Y."/>
            <person name="He Y."/>
            <person name="Gan X."/>
            <person name="Zeng H."/>
            <person name="Yu D."/>
            <person name="Zhu Y."/>
            <person name="Jiang H."/>
            <person name="Qiu Q."/>
            <person name="Yang H."/>
            <person name="Zhang Y.E."/>
            <person name="Wang W."/>
            <person name="Zhu M."/>
            <person name="He S."/>
            <person name="Zhang G."/>
        </authorList>
    </citation>
    <scope>NUCLEOTIDE SEQUENCE</scope>
    <source>
        <strain evidence="4">Pddl_001</strain>
    </source>
</reference>
<evidence type="ECO:0000256" key="2">
    <source>
        <dbReference type="ARBA" id="ARBA00023158"/>
    </source>
</evidence>
<dbReference type="InterPro" id="IPR036085">
    <property type="entry name" value="PAZ_dom_sf"/>
</dbReference>
<organism evidence="4 5">
    <name type="scientific">Polyodon spathula</name>
    <name type="common">North American paddlefish</name>
    <name type="synonym">Squalus spathula</name>
    <dbReference type="NCBI Taxonomy" id="7913"/>
    <lineage>
        <taxon>Eukaryota</taxon>
        <taxon>Metazoa</taxon>
        <taxon>Chordata</taxon>
        <taxon>Craniata</taxon>
        <taxon>Vertebrata</taxon>
        <taxon>Euteleostomi</taxon>
        <taxon>Actinopterygii</taxon>
        <taxon>Chondrostei</taxon>
        <taxon>Acipenseriformes</taxon>
        <taxon>Polyodontidae</taxon>
        <taxon>Polyodon</taxon>
    </lineage>
</organism>
<gene>
    <name evidence="4" type="primary">Piwil2_1</name>
    <name evidence="4" type="ORF">GTO93_0019429</name>
</gene>
<name>A0ABS2XDH3_POLSP</name>
<proteinExistence type="predicted"/>
<dbReference type="SUPFAM" id="SSF101690">
    <property type="entry name" value="PAZ domain"/>
    <property type="match status" value="1"/>
</dbReference>
<dbReference type="EMBL" id="JAAWVQ010017145">
    <property type="protein sequence ID" value="MBN3272175.1"/>
    <property type="molecule type" value="Genomic_DNA"/>
</dbReference>
<keyword evidence="5" id="KW-1185">Reference proteome</keyword>
<evidence type="ECO:0000313" key="5">
    <source>
        <dbReference type="Proteomes" id="UP001166093"/>
    </source>
</evidence>
<keyword evidence="1" id="KW-0694">RNA-binding</keyword>
<dbReference type="InterPro" id="IPR014811">
    <property type="entry name" value="ArgoL1"/>
</dbReference>
<dbReference type="Pfam" id="PF02170">
    <property type="entry name" value="PAZ"/>
    <property type="match status" value="1"/>
</dbReference>
<dbReference type="SMART" id="SM00949">
    <property type="entry name" value="PAZ"/>
    <property type="match status" value="1"/>
</dbReference>
<dbReference type="Gene3D" id="2.170.260.10">
    <property type="entry name" value="paz domain"/>
    <property type="match status" value="1"/>
</dbReference>
<keyword evidence="2" id="KW-0943">RNA-mediated gene silencing</keyword>
<dbReference type="Pfam" id="PF08699">
    <property type="entry name" value="ArgoL1"/>
    <property type="match status" value="1"/>
</dbReference>
<evidence type="ECO:0000259" key="3">
    <source>
        <dbReference type="SMART" id="SM00949"/>
    </source>
</evidence>
<protein>
    <submittedName>
        <fullName evidence="4">PIWL2 protein</fullName>
    </submittedName>
</protein>
<sequence length="277" mass="31129">MFFLICSVLSSPNVECRSMRFGVMKEHRSVTGEVTAFDGSILYLSIRLEEVCKACRAHAGCTGSPLDFSMQKSFCHENDFFDGDTQGRSVIQLYEAKSVSSIGCSLLVSLQCARWLLGYCLCLRLQVWPGYSSCVKRTDGGLFLTVDVSHKVLQKDSVLDVISLFVDLTVSLLVFQECYLPAVVFHLKADKLKNVTFRNPACYCYGFCKNYGITIKDLDQPLLVHRPKERSRPGEKVLTGEMLLLPELSFITGIPDKMRKDFRAMKASQLGLNWDEA</sequence>
<feature type="domain" description="PAZ" evidence="3">
    <location>
        <begin position="156"/>
        <end position="277"/>
    </location>
</feature>
<accession>A0ABS2XDH3</accession>
<evidence type="ECO:0000256" key="1">
    <source>
        <dbReference type="ARBA" id="ARBA00022884"/>
    </source>
</evidence>
<feature type="non-terminal residue" evidence="4">
    <location>
        <position position="277"/>
    </location>
</feature>
<evidence type="ECO:0000313" key="4">
    <source>
        <dbReference type="EMBL" id="MBN3272175.1"/>
    </source>
</evidence>
<dbReference type="InterPro" id="IPR003100">
    <property type="entry name" value="PAZ_dom"/>
</dbReference>